<reference evidence="14" key="1">
    <citation type="submission" date="2022-05" db="EMBL/GenBank/DDBJ databases">
        <title>Sphingomonas sp. strain RMG20 Genome sequencing and assembly.</title>
        <authorList>
            <person name="Kim I."/>
        </authorList>
    </citation>
    <scope>NUCLEOTIDE SEQUENCE</scope>
    <source>
        <strain evidence="14">RMG20</strain>
    </source>
</reference>
<evidence type="ECO:0000256" key="6">
    <source>
        <dbReference type="ARBA" id="ARBA00022777"/>
    </source>
</evidence>
<keyword evidence="15" id="KW-1185">Reference proteome</keyword>
<keyword evidence="4" id="KW-0808">Transferase</keyword>
<feature type="transmembrane region" description="Helical" evidence="11">
    <location>
        <begin position="20"/>
        <end position="42"/>
    </location>
</feature>
<dbReference type="PROSITE" id="PS50109">
    <property type="entry name" value="HIS_KIN"/>
    <property type="match status" value="1"/>
</dbReference>
<evidence type="ECO:0000256" key="1">
    <source>
        <dbReference type="ARBA" id="ARBA00000085"/>
    </source>
</evidence>
<sequence length="656" mass="69596">MSDRGLTNSVDWVRARWRTITMVIVAVLGAAVLTALVTALGASNRARDRALSLQSHSFEVMILTRSLAGTIAKAEATLGRFVISGDKAIGRRFQDGWTQAGQQIDRLDVLARDNDMQRARVDALRTAYRVRGDQLSLIALSTNYRKNDQALARYYAASDDQALKDIDRLLQGFIDTERLLLSRRTADAQATIERSNTAAKVFAGFGIAILLGAIALGWLTVRAQTDRAIAAAEADSERQRAEDLEAAVVAATDELHAEAREREAAEAQLRQIQKLDAVGQLTGGIAHDFNNMLAVVLGGIELAKRRHAEGSDEVGRHLDSAAEGANRASALTRRLLAFARAEPLLPQAVEARTLIDGMSDLIDRTLGDAIRVETVHDSAGWHVWVDRHGLENAILNLAVNARDAMDGRGALTIATGTTTLGDGSVGQCVAGDYVTIAVSDTGCGMTADVIERVYEPFFTTKPVGKGTGLGLSQIFGFVQQTGGEIGIASQPGAGTTVTLYLPRHAAAPPAAEPTALPDAALPHAATRSLDILVVEDDLRVLSATIDVLVDLGHRPLPCPDPLTVEEVVAGAAAIDLVISDVLMPGRTGPEVIAAIAPRLPDAAVLYVTGFAGEAAEHDDFGGRVVLRKPYTIAALEVAIDKAMAARDAAPARRSAA</sequence>
<dbReference type="GO" id="GO:0005524">
    <property type="term" value="F:ATP binding"/>
    <property type="evidence" value="ECO:0007669"/>
    <property type="project" value="UniProtKB-KW"/>
</dbReference>
<dbReference type="InterPro" id="IPR011006">
    <property type="entry name" value="CheY-like_superfamily"/>
</dbReference>
<gene>
    <name evidence="14" type="ORF">M9980_06730</name>
</gene>
<dbReference type="Gene3D" id="3.30.565.10">
    <property type="entry name" value="Histidine kinase-like ATPase, C-terminal domain"/>
    <property type="match status" value="1"/>
</dbReference>
<evidence type="ECO:0000256" key="3">
    <source>
        <dbReference type="ARBA" id="ARBA00022553"/>
    </source>
</evidence>
<evidence type="ECO:0000259" key="12">
    <source>
        <dbReference type="PROSITE" id="PS50109"/>
    </source>
</evidence>
<evidence type="ECO:0000256" key="2">
    <source>
        <dbReference type="ARBA" id="ARBA00012438"/>
    </source>
</evidence>
<dbReference type="SUPFAM" id="SSF55874">
    <property type="entry name" value="ATPase domain of HSP90 chaperone/DNA topoisomerase II/histidine kinase"/>
    <property type="match status" value="1"/>
</dbReference>
<dbReference type="InterPro" id="IPR007891">
    <property type="entry name" value="CHASE3"/>
</dbReference>
<evidence type="ECO:0000256" key="4">
    <source>
        <dbReference type="ARBA" id="ARBA00022679"/>
    </source>
</evidence>
<dbReference type="SMART" id="SM00388">
    <property type="entry name" value="HisKA"/>
    <property type="match status" value="1"/>
</dbReference>
<evidence type="ECO:0000256" key="8">
    <source>
        <dbReference type="ARBA" id="ARBA00023012"/>
    </source>
</evidence>
<evidence type="ECO:0000313" key="14">
    <source>
        <dbReference type="EMBL" id="URW76883.1"/>
    </source>
</evidence>
<proteinExistence type="predicted"/>
<keyword evidence="11" id="KW-0472">Membrane</keyword>
<dbReference type="InterPro" id="IPR004358">
    <property type="entry name" value="Sig_transdc_His_kin-like_C"/>
</dbReference>
<evidence type="ECO:0000256" key="7">
    <source>
        <dbReference type="ARBA" id="ARBA00022840"/>
    </source>
</evidence>
<dbReference type="InterPro" id="IPR036097">
    <property type="entry name" value="HisK_dim/P_sf"/>
</dbReference>
<dbReference type="InterPro" id="IPR036890">
    <property type="entry name" value="HATPase_C_sf"/>
</dbReference>
<feature type="transmembrane region" description="Helical" evidence="11">
    <location>
        <begin position="201"/>
        <end position="221"/>
    </location>
</feature>
<keyword evidence="3 9" id="KW-0597">Phosphoprotein</keyword>
<organism evidence="14 15">
    <name type="scientific">Sphingomonas donggukensis</name>
    <dbReference type="NCBI Taxonomy" id="2949093"/>
    <lineage>
        <taxon>Bacteria</taxon>
        <taxon>Pseudomonadati</taxon>
        <taxon>Pseudomonadota</taxon>
        <taxon>Alphaproteobacteria</taxon>
        <taxon>Sphingomonadales</taxon>
        <taxon>Sphingomonadaceae</taxon>
        <taxon>Sphingomonas</taxon>
    </lineage>
</organism>
<keyword evidence="10" id="KW-0175">Coiled coil</keyword>
<dbReference type="PRINTS" id="PR00344">
    <property type="entry name" value="BCTRLSENSOR"/>
</dbReference>
<dbReference type="EMBL" id="CP098401">
    <property type="protein sequence ID" value="URW76883.1"/>
    <property type="molecule type" value="Genomic_DNA"/>
</dbReference>
<keyword evidence="5" id="KW-0547">Nucleotide-binding</keyword>
<dbReference type="Pfam" id="PF05227">
    <property type="entry name" value="CHASE3"/>
    <property type="match status" value="1"/>
</dbReference>
<feature type="modified residue" description="4-aspartylphosphate" evidence="9">
    <location>
        <position position="580"/>
    </location>
</feature>
<dbReference type="SUPFAM" id="SSF47384">
    <property type="entry name" value="Homodimeric domain of signal transducing histidine kinase"/>
    <property type="match status" value="1"/>
</dbReference>
<keyword evidence="6" id="KW-0418">Kinase</keyword>
<keyword evidence="11" id="KW-0812">Transmembrane</keyword>
<evidence type="ECO:0000256" key="5">
    <source>
        <dbReference type="ARBA" id="ARBA00022741"/>
    </source>
</evidence>
<dbReference type="Pfam" id="PF00512">
    <property type="entry name" value="HisKA"/>
    <property type="match status" value="1"/>
</dbReference>
<dbReference type="SUPFAM" id="SSF52172">
    <property type="entry name" value="CheY-like"/>
    <property type="match status" value="1"/>
</dbReference>
<evidence type="ECO:0000313" key="15">
    <source>
        <dbReference type="Proteomes" id="UP001055580"/>
    </source>
</evidence>
<name>A0ABY4TWV4_9SPHN</name>
<evidence type="ECO:0000256" key="11">
    <source>
        <dbReference type="SAM" id="Phobius"/>
    </source>
</evidence>
<dbReference type="InterPro" id="IPR003594">
    <property type="entry name" value="HATPase_dom"/>
</dbReference>
<dbReference type="Gene3D" id="1.10.287.130">
    <property type="match status" value="1"/>
</dbReference>
<dbReference type="Pfam" id="PF00072">
    <property type="entry name" value="Response_reg"/>
    <property type="match status" value="1"/>
</dbReference>
<keyword evidence="7 14" id="KW-0067">ATP-binding</keyword>
<dbReference type="PROSITE" id="PS50110">
    <property type="entry name" value="RESPONSE_REGULATORY"/>
    <property type="match status" value="1"/>
</dbReference>
<dbReference type="EC" id="2.7.13.3" evidence="2"/>
<dbReference type="Gene3D" id="3.40.50.2300">
    <property type="match status" value="1"/>
</dbReference>
<feature type="domain" description="Response regulatory" evidence="13">
    <location>
        <begin position="530"/>
        <end position="643"/>
    </location>
</feature>
<keyword evidence="11" id="KW-1133">Transmembrane helix</keyword>
<dbReference type="SMART" id="SM00448">
    <property type="entry name" value="REC"/>
    <property type="match status" value="1"/>
</dbReference>
<dbReference type="SMART" id="SM00387">
    <property type="entry name" value="HATPase_c"/>
    <property type="match status" value="1"/>
</dbReference>
<dbReference type="PANTHER" id="PTHR43065:SF46">
    <property type="entry name" value="C4-DICARBOXYLATE TRANSPORT SENSOR PROTEIN DCTB"/>
    <property type="match status" value="1"/>
</dbReference>
<evidence type="ECO:0000256" key="10">
    <source>
        <dbReference type="SAM" id="Coils"/>
    </source>
</evidence>
<accession>A0ABY4TWV4</accession>
<feature type="coiled-coil region" evidence="10">
    <location>
        <begin position="227"/>
        <end position="275"/>
    </location>
</feature>
<dbReference type="InterPro" id="IPR001789">
    <property type="entry name" value="Sig_transdc_resp-reg_receiver"/>
</dbReference>
<dbReference type="Pfam" id="PF02518">
    <property type="entry name" value="HATPase_c"/>
    <property type="match status" value="1"/>
</dbReference>
<dbReference type="InterPro" id="IPR005467">
    <property type="entry name" value="His_kinase_dom"/>
</dbReference>
<evidence type="ECO:0000256" key="9">
    <source>
        <dbReference type="PROSITE-ProRule" id="PRU00169"/>
    </source>
</evidence>
<dbReference type="PANTHER" id="PTHR43065">
    <property type="entry name" value="SENSOR HISTIDINE KINASE"/>
    <property type="match status" value="1"/>
</dbReference>
<feature type="domain" description="Histidine kinase" evidence="12">
    <location>
        <begin position="284"/>
        <end position="505"/>
    </location>
</feature>
<keyword evidence="8" id="KW-0902">Two-component regulatory system</keyword>
<dbReference type="InterPro" id="IPR003661">
    <property type="entry name" value="HisK_dim/P_dom"/>
</dbReference>
<protein>
    <recommendedName>
        <fullName evidence="2">histidine kinase</fullName>
        <ecNumber evidence="2">2.7.13.3</ecNumber>
    </recommendedName>
</protein>
<dbReference type="Proteomes" id="UP001055580">
    <property type="component" value="Chromosome"/>
</dbReference>
<evidence type="ECO:0000259" key="13">
    <source>
        <dbReference type="PROSITE" id="PS50110"/>
    </source>
</evidence>
<comment type="catalytic activity">
    <reaction evidence="1">
        <text>ATP + protein L-histidine = ADP + protein N-phospho-L-histidine.</text>
        <dbReference type="EC" id="2.7.13.3"/>
    </reaction>
</comment>
<dbReference type="RefSeq" id="WP_250754654.1">
    <property type="nucleotide sequence ID" value="NZ_CP098401.1"/>
</dbReference>